<dbReference type="RefSeq" id="WP_266150113.1">
    <property type="nucleotide sequence ID" value="NZ_CP064028.1"/>
</dbReference>
<accession>A0ABV9C420</accession>
<name>A0ABV9C420_9GAMM</name>
<keyword evidence="2" id="KW-1185">Reference proteome</keyword>
<dbReference type="Proteomes" id="UP001595961">
    <property type="component" value="Unassembled WGS sequence"/>
</dbReference>
<evidence type="ECO:0000313" key="2">
    <source>
        <dbReference type="Proteomes" id="UP001595961"/>
    </source>
</evidence>
<comment type="caution">
    <text evidence="1">The sequence shown here is derived from an EMBL/GenBank/DDBJ whole genome shotgun (WGS) entry which is preliminary data.</text>
</comment>
<evidence type="ECO:0000313" key="1">
    <source>
        <dbReference type="EMBL" id="MFC4527438.1"/>
    </source>
</evidence>
<sequence>MGQFSQINAVIEAYTDWARPWMFYDSVVSIERLADDERSLITAIWSEGCNERHWSDGSVPEGSAAAELALEQSFPALSAKARSRVVRAAAYQWK</sequence>
<gene>
    <name evidence="1" type="ORF">ACFO5W_12405</name>
</gene>
<protein>
    <submittedName>
        <fullName evidence="1">Uncharacterized protein</fullName>
    </submittedName>
</protein>
<organism evidence="1 2">
    <name type="scientific">Dyella halodurans</name>
    <dbReference type="NCBI Taxonomy" id="1920171"/>
    <lineage>
        <taxon>Bacteria</taxon>
        <taxon>Pseudomonadati</taxon>
        <taxon>Pseudomonadota</taxon>
        <taxon>Gammaproteobacteria</taxon>
        <taxon>Lysobacterales</taxon>
        <taxon>Rhodanobacteraceae</taxon>
        <taxon>Dyella</taxon>
    </lineage>
</organism>
<proteinExistence type="predicted"/>
<dbReference type="EMBL" id="JBHSGA010000017">
    <property type="protein sequence ID" value="MFC4527438.1"/>
    <property type="molecule type" value="Genomic_DNA"/>
</dbReference>
<reference evidence="2" key="1">
    <citation type="journal article" date="2019" name="Int. J. Syst. Evol. Microbiol.">
        <title>The Global Catalogue of Microorganisms (GCM) 10K type strain sequencing project: providing services to taxonomists for standard genome sequencing and annotation.</title>
        <authorList>
            <consortium name="The Broad Institute Genomics Platform"/>
            <consortium name="The Broad Institute Genome Sequencing Center for Infectious Disease"/>
            <person name="Wu L."/>
            <person name="Ma J."/>
        </authorList>
    </citation>
    <scope>NUCLEOTIDE SEQUENCE [LARGE SCALE GENOMIC DNA]</scope>
    <source>
        <strain evidence="2">CCM 4481</strain>
    </source>
</reference>